<proteinExistence type="predicted"/>
<reference evidence="2" key="1">
    <citation type="submission" date="2021-07" db="EMBL/GenBank/DDBJ databases">
        <authorList>
            <person name="Branca A.L. A."/>
        </authorList>
    </citation>
    <scope>NUCLEOTIDE SEQUENCE</scope>
</reference>
<evidence type="ECO:0000259" key="1">
    <source>
        <dbReference type="PROSITE" id="PS50177"/>
    </source>
</evidence>
<accession>A0A9W4P770</accession>
<dbReference type="InterPro" id="IPR002075">
    <property type="entry name" value="NTF2_dom"/>
</dbReference>
<keyword evidence="3" id="KW-1185">Reference proteome</keyword>
<comment type="caution">
    <text evidence="2">The sequence shown here is derived from an EMBL/GenBank/DDBJ whole genome shotgun (WGS) entry which is preliminary data.</text>
</comment>
<protein>
    <recommendedName>
        <fullName evidence="1">NTF2 domain-containing protein</fullName>
    </recommendedName>
</protein>
<dbReference type="InterPro" id="IPR018222">
    <property type="entry name" value="Nuclear_transport_factor_2_euk"/>
</dbReference>
<organism evidence="2 3">
    <name type="scientific">Penicillium egyptiacum</name>
    <dbReference type="NCBI Taxonomy" id="1303716"/>
    <lineage>
        <taxon>Eukaryota</taxon>
        <taxon>Fungi</taxon>
        <taxon>Dikarya</taxon>
        <taxon>Ascomycota</taxon>
        <taxon>Pezizomycotina</taxon>
        <taxon>Eurotiomycetes</taxon>
        <taxon>Eurotiomycetidae</taxon>
        <taxon>Eurotiales</taxon>
        <taxon>Aspergillaceae</taxon>
        <taxon>Penicillium</taxon>
    </lineage>
</organism>
<dbReference type="Gene3D" id="3.10.450.50">
    <property type="match status" value="1"/>
</dbReference>
<evidence type="ECO:0000313" key="3">
    <source>
        <dbReference type="Proteomes" id="UP001154252"/>
    </source>
</evidence>
<dbReference type="SUPFAM" id="SSF54427">
    <property type="entry name" value="NTF2-like"/>
    <property type="match status" value="1"/>
</dbReference>
<name>A0A9W4P770_9EURO</name>
<dbReference type="EMBL" id="CAJVRC010000888">
    <property type="protein sequence ID" value="CAG8906286.1"/>
    <property type="molecule type" value="Genomic_DNA"/>
</dbReference>
<dbReference type="Proteomes" id="UP001154252">
    <property type="component" value="Unassembled WGS sequence"/>
</dbReference>
<feature type="domain" description="NTF2" evidence="1">
    <location>
        <begin position="1"/>
        <end position="72"/>
    </location>
</feature>
<sequence length="74" mass="7901">MRTVKTHIASVDASPSVNHGVIVVVTGNLTVSDMSQVDDGSVKPLTYTTTFSLQPIPELKGGFFIHSQIFRAVG</sequence>
<dbReference type="AlphaFoldDB" id="A0A9W4P770"/>
<dbReference type="OrthoDB" id="6507044at2759"/>
<dbReference type="InterPro" id="IPR032710">
    <property type="entry name" value="NTF2-like_dom_sf"/>
</dbReference>
<gene>
    <name evidence="2" type="ORF">PEGY_LOCUS8454</name>
</gene>
<dbReference type="Pfam" id="PF02136">
    <property type="entry name" value="NTF2"/>
    <property type="match status" value="1"/>
</dbReference>
<dbReference type="PROSITE" id="PS50177">
    <property type="entry name" value="NTF2_DOMAIN"/>
    <property type="match status" value="1"/>
</dbReference>
<evidence type="ECO:0000313" key="2">
    <source>
        <dbReference type="EMBL" id="CAG8906286.1"/>
    </source>
</evidence>